<evidence type="ECO:0000256" key="6">
    <source>
        <dbReference type="ARBA" id="ARBA00023288"/>
    </source>
</evidence>
<feature type="compositionally biased region" description="Low complexity" evidence="7">
    <location>
        <begin position="64"/>
        <end position="77"/>
    </location>
</feature>
<accession>A0ABV4UG13</accession>
<name>A0ABV4UG13_9RHOO</name>
<gene>
    <name evidence="8" type="ORF">ABCS64_09470</name>
</gene>
<comment type="caution">
    <text evidence="8">The sequence shown here is derived from an EMBL/GenBank/DDBJ whole genome shotgun (WGS) entry which is preliminary data.</text>
</comment>
<comment type="subcellular location">
    <subcellularLocation>
        <location evidence="1">Cell outer membrane</location>
        <topology evidence="1">Lipid-anchor</topology>
    </subcellularLocation>
</comment>
<keyword evidence="6 8" id="KW-0449">Lipoprotein</keyword>
<evidence type="ECO:0000313" key="9">
    <source>
        <dbReference type="Proteomes" id="UP001574673"/>
    </source>
</evidence>
<dbReference type="InterPro" id="IPR032831">
    <property type="entry name" value="LptM_cons"/>
</dbReference>
<evidence type="ECO:0000256" key="1">
    <source>
        <dbReference type="ARBA" id="ARBA00004459"/>
    </source>
</evidence>
<organism evidence="8 9">
    <name type="scientific">Dentiradicibacter hellwigii</name>
    <dbReference type="NCBI Taxonomy" id="3149053"/>
    <lineage>
        <taxon>Bacteria</taxon>
        <taxon>Pseudomonadati</taxon>
        <taxon>Pseudomonadota</taxon>
        <taxon>Betaproteobacteria</taxon>
        <taxon>Rhodocyclales</taxon>
        <taxon>Rhodocyclaceae</taxon>
        <taxon>Dentiradicibacter</taxon>
    </lineage>
</organism>
<evidence type="ECO:0000256" key="2">
    <source>
        <dbReference type="ARBA" id="ARBA00022729"/>
    </source>
</evidence>
<evidence type="ECO:0000256" key="7">
    <source>
        <dbReference type="SAM" id="MobiDB-lite"/>
    </source>
</evidence>
<dbReference type="RefSeq" id="WP_418891591.1">
    <property type="nucleotide sequence ID" value="NZ_JBEUWX010000002.1"/>
</dbReference>
<protein>
    <submittedName>
        <fullName evidence="8">Lipoprotein</fullName>
    </submittedName>
</protein>
<evidence type="ECO:0000256" key="5">
    <source>
        <dbReference type="ARBA" id="ARBA00023237"/>
    </source>
</evidence>
<dbReference type="Proteomes" id="UP001574673">
    <property type="component" value="Unassembled WGS sequence"/>
</dbReference>
<evidence type="ECO:0000256" key="4">
    <source>
        <dbReference type="ARBA" id="ARBA00023139"/>
    </source>
</evidence>
<keyword evidence="3" id="KW-0472">Membrane</keyword>
<dbReference type="NCBIfam" id="NF047847">
    <property type="entry name" value="SS_mature_LptM"/>
    <property type="match status" value="1"/>
</dbReference>
<dbReference type="EMBL" id="JBEUWX010000002">
    <property type="protein sequence ID" value="MFA9950541.1"/>
    <property type="molecule type" value="Genomic_DNA"/>
</dbReference>
<sequence length="77" mass="8086">MFPKPAHTSHAHFPARRSLRISRCFSLLLPVIAVACGVSACGTRGPLTLPPQSAQKAAPPAPTPTNTNTNTPQDASR</sequence>
<keyword evidence="4" id="KW-0564">Palmitate</keyword>
<reference evidence="9" key="1">
    <citation type="submission" date="2024-06" db="EMBL/GenBank/DDBJ databases">
        <title>Radixoralia hellwigii gen. nov., sp nov., isolated from a root canal in the human oral cavity.</title>
        <authorList>
            <person name="Bartsch S."/>
            <person name="Wittmer A."/>
            <person name="Schulz A.-K."/>
            <person name="Neumann-Schaal M."/>
            <person name="Wolf J."/>
            <person name="Gronow S."/>
            <person name="Tennert C."/>
            <person name="Haecker G."/>
            <person name="Cieplik F."/>
            <person name="Al-Ahmad A."/>
        </authorList>
    </citation>
    <scope>NUCLEOTIDE SEQUENCE [LARGE SCALE GENOMIC DNA]</scope>
    <source>
        <strain evidence="9">Wk13</strain>
    </source>
</reference>
<keyword evidence="5" id="KW-0998">Cell outer membrane</keyword>
<keyword evidence="2" id="KW-0732">Signal</keyword>
<evidence type="ECO:0000313" key="8">
    <source>
        <dbReference type="EMBL" id="MFA9950541.1"/>
    </source>
</evidence>
<keyword evidence="9" id="KW-1185">Reference proteome</keyword>
<evidence type="ECO:0000256" key="3">
    <source>
        <dbReference type="ARBA" id="ARBA00023136"/>
    </source>
</evidence>
<proteinExistence type="predicted"/>
<feature type="region of interest" description="Disordered" evidence="7">
    <location>
        <begin position="45"/>
        <end position="77"/>
    </location>
</feature>